<gene>
    <name evidence="3" type="ORF">EQG49_09680</name>
</gene>
<accession>A0A4P6YVB6</accession>
<reference evidence="4" key="1">
    <citation type="submission" date="2019-03" db="EMBL/GenBank/DDBJ databases">
        <title>Weissella sp. 26KH-42 Genome sequencing.</title>
        <authorList>
            <person name="Heo J."/>
            <person name="Kim S.-J."/>
            <person name="Kim J.-S."/>
            <person name="Hong S.-B."/>
            <person name="Kwon S.-W."/>
        </authorList>
    </citation>
    <scope>NUCLEOTIDE SEQUENCE [LARGE SCALE GENOMIC DNA]</scope>
    <source>
        <strain evidence="4">26KH-42</strain>
    </source>
</reference>
<dbReference type="RefSeq" id="WP_133363788.1">
    <property type="nucleotide sequence ID" value="NZ_CP037940.1"/>
</dbReference>
<dbReference type="GO" id="GO:0016616">
    <property type="term" value="F:oxidoreductase activity, acting on the CH-OH group of donors, NAD or NADP as acceptor"/>
    <property type="evidence" value="ECO:0007669"/>
    <property type="project" value="UniProtKB-ARBA"/>
</dbReference>
<dbReference type="AlphaFoldDB" id="A0A4P6YVB6"/>
<dbReference type="SUPFAM" id="SSF51735">
    <property type="entry name" value="NAD(P)-binding Rossmann-fold domains"/>
    <property type="match status" value="1"/>
</dbReference>
<dbReference type="InterPro" id="IPR020904">
    <property type="entry name" value="Sc_DH/Rdtase_CS"/>
</dbReference>
<dbReference type="Gene3D" id="3.40.50.720">
    <property type="entry name" value="NAD(P)-binding Rossmann-like Domain"/>
    <property type="match status" value="1"/>
</dbReference>
<dbReference type="PANTHER" id="PTHR42760:SF115">
    <property type="entry name" value="3-OXOACYL-[ACYL-CARRIER-PROTEIN] REDUCTASE FABG"/>
    <property type="match status" value="1"/>
</dbReference>
<comment type="similarity">
    <text evidence="1">Belongs to the short-chain dehydrogenases/reductases (SDR) family.</text>
</comment>
<dbReference type="InterPro" id="IPR002347">
    <property type="entry name" value="SDR_fam"/>
</dbReference>
<dbReference type="PRINTS" id="PR00080">
    <property type="entry name" value="SDRFAMILY"/>
</dbReference>
<keyword evidence="2" id="KW-0560">Oxidoreductase</keyword>
<evidence type="ECO:0000313" key="3">
    <source>
        <dbReference type="EMBL" id="QBO36711.1"/>
    </source>
</evidence>
<protein>
    <submittedName>
        <fullName evidence="3">SDR family oxidoreductase</fullName>
    </submittedName>
</protein>
<dbReference type="EMBL" id="CP037940">
    <property type="protein sequence ID" value="QBO36711.1"/>
    <property type="molecule type" value="Genomic_DNA"/>
</dbReference>
<dbReference type="GO" id="GO:0005975">
    <property type="term" value="P:carbohydrate metabolic process"/>
    <property type="evidence" value="ECO:0007669"/>
    <property type="project" value="UniProtKB-ARBA"/>
</dbReference>
<evidence type="ECO:0000256" key="2">
    <source>
        <dbReference type="ARBA" id="ARBA00023002"/>
    </source>
</evidence>
<dbReference type="PANTHER" id="PTHR42760">
    <property type="entry name" value="SHORT-CHAIN DEHYDROGENASES/REDUCTASES FAMILY MEMBER"/>
    <property type="match status" value="1"/>
</dbReference>
<keyword evidence="4" id="KW-1185">Reference proteome</keyword>
<name>A0A4P6YVB6_9LACO</name>
<dbReference type="PRINTS" id="PR00081">
    <property type="entry name" value="GDHRDH"/>
</dbReference>
<evidence type="ECO:0000313" key="4">
    <source>
        <dbReference type="Proteomes" id="UP000292886"/>
    </source>
</evidence>
<dbReference type="PROSITE" id="PS00061">
    <property type="entry name" value="ADH_SHORT"/>
    <property type="match status" value="1"/>
</dbReference>
<dbReference type="InterPro" id="IPR036291">
    <property type="entry name" value="NAD(P)-bd_dom_sf"/>
</dbReference>
<dbReference type="Pfam" id="PF13561">
    <property type="entry name" value="adh_short_C2"/>
    <property type="match status" value="1"/>
</dbReference>
<organism evidence="3 4">
    <name type="scientific">Periweissella cryptocerci</name>
    <dbReference type="NCBI Taxonomy" id="2506420"/>
    <lineage>
        <taxon>Bacteria</taxon>
        <taxon>Bacillati</taxon>
        <taxon>Bacillota</taxon>
        <taxon>Bacilli</taxon>
        <taxon>Lactobacillales</taxon>
        <taxon>Lactobacillaceae</taxon>
        <taxon>Periweissella</taxon>
    </lineage>
</organism>
<dbReference type="FunFam" id="3.40.50.720:FF:000240">
    <property type="entry name" value="SDR family oxidoreductase"/>
    <property type="match status" value="1"/>
</dbReference>
<proteinExistence type="inferred from homology"/>
<dbReference type="KEGG" id="wei:EQG49_09680"/>
<evidence type="ECO:0000256" key="1">
    <source>
        <dbReference type="ARBA" id="ARBA00006484"/>
    </source>
</evidence>
<dbReference type="OrthoDB" id="9805904at2"/>
<dbReference type="Proteomes" id="UP000292886">
    <property type="component" value="Chromosome"/>
</dbReference>
<sequence length="258" mass="27201">MGILEKMSLAGKNAFVTGGARGIGKNYATGLAEAGANVAIIDLNIDLAKETAAELSKSTGNKVIAIKADVTDPDQVNEFVDKVVKEFGTLDIAVNNAGITLLEAAETVSYKDWQRVIDLDLTAVFLGSQAAGKVMLKQGKGAIINTASMSGSIINLPQKQISYSAAKAGVIMLSKALAVEWAERGIRVNTISPGYIGTDLTLGDPYLGTIIKDWEAQSPMKRIGRPEELQGLIVYLAGDTATFTTGEDYLIDGAFTAI</sequence>